<dbReference type="EMBL" id="CP029352">
    <property type="protein sequence ID" value="AWK85129.1"/>
    <property type="molecule type" value="Genomic_DNA"/>
</dbReference>
<dbReference type="Proteomes" id="UP000245629">
    <property type="component" value="Chromosome 1"/>
</dbReference>
<name>A0A2S2CL22_9PROT</name>
<organism evidence="1 2">
    <name type="scientific">Azospirillum thermophilum</name>
    <dbReference type="NCBI Taxonomy" id="2202148"/>
    <lineage>
        <taxon>Bacteria</taxon>
        <taxon>Pseudomonadati</taxon>
        <taxon>Pseudomonadota</taxon>
        <taxon>Alphaproteobacteria</taxon>
        <taxon>Rhodospirillales</taxon>
        <taxon>Azospirillaceae</taxon>
        <taxon>Azospirillum</taxon>
    </lineage>
</organism>
<dbReference type="KEGG" id="azz:DEW08_02085"/>
<protein>
    <submittedName>
        <fullName evidence="1">Uncharacterized protein</fullName>
    </submittedName>
</protein>
<accession>A0A2S2CL22</accession>
<reference evidence="2" key="1">
    <citation type="submission" date="2018-05" db="EMBL/GenBank/DDBJ databases">
        <title>Azospirillum thermophila sp. nov., a novel isolated from hot spring.</title>
        <authorList>
            <person name="Zhao Z."/>
        </authorList>
    </citation>
    <scope>NUCLEOTIDE SEQUENCE [LARGE SCALE GENOMIC DNA]</scope>
    <source>
        <strain evidence="2">CFH 70021</strain>
    </source>
</reference>
<evidence type="ECO:0000313" key="1">
    <source>
        <dbReference type="EMBL" id="AWK85129.1"/>
    </source>
</evidence>
<sequence length="60" mass="6489">MGREGEGADAAAFNAEKKINWAKPFDERKEGYTAVKRVSPGFFRALRGALVSMKGGSAKK</sequence>
<evidence type="ECO:0000313" key="2">
    <source>
        <dbReference type="Proteomes" id="UP000245629"/>
    </source>
</evidence>
<keyword evidence="2" id="KW-1185">Reference proteome</keyword>
<gene>
    <name evidence="1" type="ORF">DEW08_02085</name>
</gene>
<proteinExistence type="predicted"/>
<dbReference type="AlphaFoldDB" id="A0A2S2CL22"/>